<reference evidence="2" key="1">
    <citation type="submission" date="2016-12" db="EMBL/GenBank/DDBJ databases">
        <title>An insight into the sialome and mialome of the sand fly, Nyssomyia neivai.</title>
        <authorList>
            <person name="Sebastian V."/>
            <person name="Goulart T.M."/>
            <person name="Oliveira W."/>
            <person name="Calvo E."/>
            <person name="Oliveira L.F."/>
            <person name="Pinto M.C."/>
            <person name="Rosselino A.M."/>
            <person name="Ribeiro J.M."/>
        </authorList>
    </citation>
    <scope>NUCLEOTIDE SEQUENCE</scope>
</reference>
<proteinExistence type="predicted"/>
<keyword evidence="1" id="KW-0812">Transmembrane</keyword>
<evidence type="ECO:0000313" key="2">
    <source>
        <dbReference type="EMBL" id="JAV02243.1"/>
    </source>
</evidence>
<feature type="transmembrane region" description="Helical" evidence="1">
    <location>
        <begin position="51"/>
        <end position="80"/>
    </location>
</feature>
<accession>A0A1L8D704</accession>
<dbReference type="AlphaFoldDB" id="A0A1L8D704"/>
<name>A0A1L8D704_9DIPT</name>
<sequence>MNKLCQSLNSYTISLSQTMCLLKLYLYFKYNNINIFQKFLNHFHYTENINIFFLFICRSHSTIFIFRAFSLFCILFSFIISPPNLFNSFLFNIINFLRAQLFIFDKIFEKSFNLKEKKLQAFVLYVFVNMGLFFIIYFQIITEKL</sequence>
<protein>
    <submittedName>
        <fullName evidence="2">Uncharacterized protein</fullName>
    </submittedName>
</protein>
<dbReference type="EMBL" id="GFDF01011841">
    <property type="protein sequence ID" value="JAV02243.1"/>
    <property type="molecule type" value="Transcribed_RNA"/>
</dbReference>
<organism evidence="2">
    <name type="scientific">Nyssomyia neivai</name>
    <dbReference type="NCBI Taxonomy" id="330878"/>
    <lineage>
        <taxon>Eukaryota</taxon>
        <taxon>Metazoa</taxon>
        <taxon>Ecdysozoa</taxon>
        <taxon>Arthropoda</taxon>
        <taxon>Hexapoda</taxon>
        <taxon>Insecta</taxon>
        <taxon>Pterygota</taxon>
        <taxon>Neoptera</taxon>
        <taxon>Endopterygota</taxon>
        <taxon>Diptera</taxon>
        <taxon>Nematocera</taxon>
        <taxon>Psychodoidea</taxon>
        <taxon>Psychodidae</taxon>
        <taxon>Nyssomyia</taxon>
    </lineage>
</organism>
<feature type="transmembrane region" description="Helical" evidence="1">
    <location>
        <begin position="119"/>
        <end position="140"/>
    </location>
</feature>
<evidence type="ECO:0000256" key="1">
    <source>
        <dbReference type="SAM" id="Phobius"/>
    </source>
</evidence>
<keyword evidence="1" id="KW-1133">Transmembrane helix</keyword>
<keyword evidence="1" id="KW-0472">Membrane</keyword>